<accession>Q6YT64</accession>
<dbReference type="Proteomes" id="UP000000763">
    <property type="component" value="Chromosome 7"/>
</dbReference>
<name>Q6YT64_ORYSJ</name>
<reference evidence="2" key="2">
    <citation type="journal article" date="2008" name="Nucleic Acids Res.">
        <title>The rice annotation project database (RAP-DB): 2008 update.</title>
        <authorList>
            <consortium name="The rice annotation project (RAP)"/>
        </authorList>
    </citation>
    <scope>GENOME REANNOTATION</scope>
    <source>
        <strain evidence="2">cv. Nipponbare</strain>
    </source>
</reference>
<dbReference type="AlphaFoldDB" id="Q6YT64"/>
<evidence type="ECO:0000313" key="1">
    <source>
        <dbReference type="EMBL" id="BAC84728.1"/>
    </source>
</evidence>
<organism evidence="1 2">
    <name type="scientific">Oryza sativa subsp. japonica</name>
    <name type="common">Rice</name>
    <dbReference type="NCBI Taxonomy" id="39947"/>
    <lineage>
        <taxon>Eukaryota</taxon>
        <taxon>Viridiplantae</taxon>
        <taxon>Streptophyta</taxon>
        <taxon>Embryophyta</taxon>
        <taxon>Tracheophyta</taxon>
        <taxon>Spermatophyta</taxon>
        <taxon>Magnoliopsida</taxon>
        <taxon>Liliopsida</taxon>
        <taxon>Poales</taxon>
        <taxon>Poaceae</taxon>
        <taxon>BOP clade</taxon>
        <taxon>Oryzoideae</taxon>
        <taxon>Oryzeae</taxon>
        <taxon>Oryzinae</taxon>
        <taxon>Oryza</taxon>
        <taxon>Oryza sativa</taxon>
    </lineage>
</organism>
<proteinExistence type="predicted"/>
<protein>
    <submittedName>
        <fullName evidence="1">Uncharacterized protein</fullName>
    </submittedName>
</protein>
<evidence type="ECO:0000313" key="2">
    <source>
        <dbReference type="Proteomes" id="UP000000763"/>
    </source>
</evidence>
<gene>
    <name evidence="1" type="primary">OSJNBa0088O14.21</name>
</gene>
<sequence>MENSMSQTVERTYMRSAIKPNIFKAYLLSVHQQKSVPPRIREGFRIWRPNLPASGSGWPKRVELGNGNDEGKGGCVGKGAAVEAWERGHRGGNPARAGLGRADPLVPGLGSSAGKETNAALSVNGAREGAAGPTSFWRVDPLLLGLGSGMGKGAAATLGADLAPAIHPLSGA</sequence>
<reference evidence="2" key="1">
    <citation type="journal article" date="2005" name="Nature">
        <title>The map-based sequence of the rice genome.</title>
        <authorList>
            <consortium name="International rice genome sequencing project (IRGSP)"/>
            <person name="Matsumoto T."/>
            <person name="Wu J."/>
            <person name="Kanamori H."/>
            <person name="Katayose Y."/>
            <person name="Fujisawa M."/>
            <person name="Namiki N."/>
            <person name="Mizuno H."/>
            <person name="Yamamoto K."/>
            <person name="Antonio B.A."/>
            <person name="Baba T."/>
            <person name="Sakata K."/>
            <person name="Nagamura Y."/>
            <person name="Aoki H."/>
            <person name="Arikawa K."/>
            <person name="Arita K."/>
            <person name="Bito T."/>
            <person name="Chiden Y."/>
            <person name="Fujitsuka N."/>
            <person name="Fukunaka R."/>
            <person name="Hamada M."/>
            <person name="Harada C."/>
            <person name="Hayashi A."/>
            <person name="Hijishita S."/>
            <person name="Honda M."/>
            <person name="Hosokawa S."/>
            <person name="Ichikawa Y."/>
            <person name="Idonuma A."/>
            <person name="Iijima M."/>
            <person name="Ikeda M."/>
            <person name="Ikeno M."/>
            <person name="Ito K."/>
            <person name="Ito S."/>
            <person name="Ito T."/>
            <person name="Ito Y."/>
            <person name="Ito Y."/>
            <person name="Iwabuchi A."/>
            <person name="Kamiya K."/>
            <person name="Karasawa W."/>
            <person name="Kurita K."/>
            <person name="Katagiri S."/>
            <person name="Kikuta A."/>
            <person name="Kobayashi H."/>
            <person name="Kobayashi N."/>
            <person name="Machita K."/>
            <person name="Maehara T."/>
            <person name="Masukawa M."/>
            <person name="Mizubayashi T."/>
            <person name="Mukai Y."/>
            <person name="Nagasaki H."/>
            <person name="Nagata Y."/>
            <person name="Naito S."/>
            <person name="Nakashima M."/>
            <person name="Nakama Y."/>
            <person name="Nakamichi Y."/>
            <person name="Nakamura M."/>
            <person name="Meguro A."/>
            <person name="Negishi M."/>
            <person name="Ohta I."/>
            <person name="Ohta T."/>
            <person name="Okamoto M."/>
            <person name="Ono N."/>
            <person name="Saji S."/>
            <person name="Sakaguchi M."/>
            <person name="Sakai K."/>
            <person name="Shibata M."/>
            <person name="Shimokawa T."/>
            <person name="Song J."/>
            <person name="Takazaki Y."/>
            <person name="Terasawa K."/>
            <person name="Tsugane M."/>
            <person name="Tsuji K."/>
            <person name="Ueda S."/>
            <person name="Waki K."/>
            <person name="Yamagata H."/>
            <person name="Yamamoto M."/>
            <person name="Yamamoto S."/>
            <person name="Yamane H."/>
            <person name="Yoshiki S."/>
            <person name="Yoshihara R."/>
            <person name="Yukawa K."/>
            <person name="Zhong H."/>
            <person name="Yano M."/>
            <person name="Yuan Q."/>
            <person name="Ouyang S."/>
            <person name="Liu J."/>
            <person name="Jones K.M."/>
            <person name="Gansberger K."/>
            <person name="Moffat K."/>
            <person name="Hill J."/>
            <person name="Bera J."/>
            <person name="Fadrosh D."/>
            <person name="Jin S."/>
            <person name="Johri S."/>
            <person name="Kim M."/>
            <person name="Overton L."/>
            <person name="Reardon M."/>
            <person name="Tsitrin T."/>
            <person name="Vuong H."/>
            <person name="Weaver B."/>
            <person name="Ciecko A."/>
            <person name="Tallon L."/>
            <person name="Jackson J."/>
            <person name="Pai G."/>
            <person name="Aken S.V."/>
            <person name="Utterback T."/>
            <person name="Reidmuller S."/>
            <person name="Feldblyum T."/>
            <person name="Hsiao J."/>
            <person name="Zismann V."/>
            <person name="Iobst S."/>
            <person name="de Vazeille A.R."/>
            <person name="Buell C.R."/>
            <person name="Ying K."/>
            <person name="Li Y."/>
            <person name="Lu T."/>
            <person name="Huang Y."/>
            <person name="Zhao Q."/>
            <person name="Feng Q."/>
            <person name="Zhang L."/>
            <person name="Zhu J."/>
            <person name="Weng Q."/>
            <person name="Mu J."/>
            <person name="Lu Y."/>
            <person name="Fan D."/>
            <person name="Liu Y."/>
            <person name="Guan J."/>
            <person name="Zhang Y."/>
            <person name="Yu S."/>
            <person name="Liu X."/>
            <person name="Zhang Y."/>
            <person name="Hong G."/>
            <person name="Han B."/>
            <person name="Choisne N."/>
            <person name="Demange N."/>
            <person name="Orjeda G."/>
            <person name="Samain S."/>
            <person name="Cattolico L."/>
            <person name="Pelletier E."/>
            <person name="Couloux A."/>
            <person name="Segurens B."/>
            <person name="Wincker P."/>
            <person name="D'Hont A."/>
            <person name="Scarpelli C."/>
            <person name="Weissenbach J."/>
            <person name="Salanoubat M."/>
            <person name="Quetier F."/>
            <person name="Yu Y."/>
            <person name="Kim H.R."/>
            <person name="Rambo T."/>
            <person name="Currie J."/>
            <person name="Collura K."/>
            <person name="Luo M."/>
            <person name="Yang T."/>
            <person name="Ammiraju J.S.S."/>
            <person name="Engler F."/>
            <person name="Soderlund C."/>
            <person name="Wing R.A."/>
            <person name="Palmer L.E."/>
            <person name="de la Bastide M."/>
            <person name="Spiegel L."/>
            <person name="Nascimento L."/>
            <person name="Zutavern T."/>
            <person name="O'Shaughnessy A."/>
            <person name="Dike S."/>
            <person name="Dedhia N."/>
            <person name="Preston R."/>
            <person name="Balija V."/>
            <person name="McCombie W.R."/>
            <person name="Chow T."/>
            <person name="Chen H."/>
            <person name="Chung M."/>
            <person name="Chen C."/>
            <person name="Shaw J."/>
            <person name="Wu H."/>
            <person name="Hsiao K."/>
            <person name="Chao Y."/>
            <person name="Chu M."/>
            <person name="Cheng C."/>
            <person name="Hour A."/>
            <person name="Lee P."/>
            <person name="Lin S."/>
            <person name="Lin Y."/>
            <person name="Liou J."/>
            <person name="Liu S."/>
            <person name="Hsing Y."/>
            <person name="Raghuvanshi S."/>
            <person name="Mohanty A."/>
            <person name="Bharti A.K."/>
            <person name="Gaur A."/>
            <person name="Gupta V."/>
            <person name="Kumar D."/>
            <person name="Ravi V."/>
            <person name="Vij S."/>
            <person name="Kapur A."/>
            <person name="Khurana P."/>
            <person name="Khurana P."/>
            <person name="Khurana J.P."/>
            <person name="Tyagi A.K."/>
            <person name="Gaikwad K."/>
            <person name="Singh A."/>
            <person name="Dalal V."/>
            <person name="Srivastava S."/>
            <person name="Dixit A."/>
            <person name="Pal A.K."/>
            <person name="Ghazi I.A."/>
            <person name="Yadav M."/>
            <person name="Pandit A."/>
            <person name="Bhargava A."/>
            <person name="Sureshbabu K."/>
            <person name="Batra K."/>
            <person name="Sharma T.R."/>
            <person name="Mohapatra T."/>
            <person name="Singh N.K."/>
            <person name="Messing J."/>
            <person name="Nelson A.B."/>
            <person name="Fuks G."/>
            <person name="Kavchok S."/>
            <person name="Keizer G."/>
            <person name="Linton E."/>
            <person name="Llaca V."/>
            <person name="Song R."/>
            <person name="Tanyolac B."/>
            <person name="Young S."/>
            <person name="Ho-Il K."/>
            <person name="Hahn J.H."/>
            <person name="Sangsakoo G."/>
            <person name="Vanavichit A."/>
            <person name="de Mattos Luiz.A.T."/>
            <person name="Zimmer P.D."/>
            <person name="Malone G."/>
            <person name="Dellagostin O."/>
            <person name="de Oliveira A.C."/>
            <person name="Bevan M."/>
            <person name="Bancroft I."/>
            <person name="Minx P."/>
            <person name="Cordum H."/>
            <person name="Wilson R."/>
            <person name="Cheng Z."/>
            <person name="Jin W."/>
            <person name="Jiang J."/>
            <person name="Leong S.A."/>
            <person name="Iwama H."/>
            <person name="Gojobori T."/>
            <person name="Itoh T."/>
            <person name="Niimura Y."/>
            <person name="Fujii Y."/>
            <person name="Habara T."/>
            <person name="Sakai H."/>
            <person name="Sato Y."/>
            <person name="Wilson G."/>
            <person name="Kumar K."/>
            <person name="McCouch S."/>
            <person name="Juretic N."/>
            <person name="Hoen D."/>
            <person name="Wright S."/>
            <person name="Bruskiewich R."/>
            <person name="Bureau T."/>
            <person name="Miyao A."/>
            <person name="Hirochika H."/>
            <person name="Nishikawa T."/>
            <person name="Kadowaki K."/>
            <person name="Sugiura M."/>
            <person name="Burr B."/>
            <person name="Sasaki T."/>
        </authorList>
    </citation>
    <scope>NUCLEOTIDE SEQUENCE [LARGE SCALE GENOMIC DNA]</scope>
    <source>
        <strain evidence="2">cv. Nipponbare</strain>
    </source>
</reference>
<dbReference type="EMBL" id="AP006172">
    <property type="protein sequence ID" value="BAC84728.1"/>
    <property type="molecule type" value="Genomic_DNA"/>
</dbReference>